<sequence length="922" mass="104159">MSSSYHTFRIQKPPNSATNVPSGTGTEEPTHQPVDENHEIPRTEAERLDTMFQALKRTKWKLGDFLYAVFQDNNHQYQGIVTKFLSGKSKVKPASIVQLMFEHSSSRPKSKASEETAIHYAQPAIFAWSLDVVLQKMTAEVKKLVRDPGLRVRASRKGAVQEFLSSVAPEQLILSNPQISSNGGRGLGDGVAPLGEPVEDIAMEADAETITEDVEMEDAGVEREEGEESESESEDVVIELQENEGIENPLEPISIDGSSTGLLPPASIKPPARGKAKDALVSWEIIEKFSLTSLKEKYQHGAPTVWRVISELASGEKKPSRLGGVYRPKDIYVIRRDCRIGTANEMMVGTGATAVVMEDCPPDAFDAKPYFENLQKGERQNLTAKVIEADLDWEHMGQVSEFHFLDILVQYVPTLAMYRTEVTELFKDLLKKYPINPIRKTTIHPLGTNDANEVSLKGMKEALADIIDQTGITEDALKTKLHFMSGDGKSFQTMGDLKKIISDQRSEDKTLIGVVEILELWHTKWTELCRILSNQFGSKDIQKEPSSLRFVGQVIGIPPPSTFTNADFYKGSQLLNIAVRAHVLRFWEVRLGTTDIVAHFEHLALIERLPTLDDLRRVAQHLAEQYSTSRAYDDALRNGGPMNMSEPNYLEDADDDGSVISEAEEKNDDRDMLTRDINNESVPLPLHPTEHGSEEVATEVDNNSSEPLAETTTNTHEDRNQPNAEGDSEKFEGDWALANSILLVRDGIWWLEFCRAVSIGDTGRVWEVLKFWVFQFAGGSNSNYTNYLLEMFCKIKYELPNATKTALFQNWLVNLSGKEEGFIELDFMQERFNLLLEEFAKHEGQEFSNPWYRLVLAMHVHRFLRLKDEMEKMVDLVPRRKAHSEPHLDNEFNEVLRIFREWGIHKFKAGRDLGHHAQDQFA</sequence>
<dbReference type="InterPro" id="IPR046496">
    <property type="entry name" value="DUF6589"/>
</dbReference>
<dbReference type="Proteomes" id="UP001212997">
    <property type="component" value="Unassembled WGS sequence"/>
</dbReference>
<dbReference type="EMBL" id="JANAWD010000875">
    <property type="protein sequence ID" value="KAJ3475332.1"/>
    <property type="molecule type" value="Genomic_DNA"/>
</dbReference>
<accession>A0AAD5UV16</accession>
<protein>
    <recommendedName>
        <fullName evidence="2">DUF6589 domain-containing protein</fullName>
    </recommendedName>
</protein>
<feature type="compositionally biased region" description="Polar residues" evidence="1">
    <location>
        <begin position="13"/>
        <end position="27"/>
    </location>
</feature>
<feature type="compositionally biased region" description="Polar residues" evidence="1">
    <location>
        <begin position="700"/>
        <end position="714"/>
    </location>
</feature>
<feature type="region of interest" description="Disordered" evidence="1">
    <location>
        <begin position="679"/>
        <end position="729"/>
    </location>
</feature>
<proteinExistence type="predicted"/>
<evidence type="ECO:0000313" key="4">
    <source>
        <dbReference type="Proteomes" id="UP001212997"/>
    </source>
</evidence>
<dbReference type="Pfam" id="PF20231">
    <property type="entry name" value="DUF6589"/>
    <property type="match status" value="1"/>
</dbReference>
<keyword evidence="4" id="KW-1185">Reference proteome</keyword>
<feature type="region of interest" description="Disordered" evidence="1">
    <location>
        <begin position="633"/>
        <end position="654"/>
    </location>
</feature>
<evidence type="ECO:0000259" key="2">
    <source>
        <dbReference type="Pfam" id="PF20231"/>
    </source>
</evidence>
<name>A0AAD5UV16_9APHY</name>
<gene>
    <name evidence="3" type="ORF">NLI96_g11906</name>
</gene>
<feature type="domain" description="DUF6589" evidence="2">
    <location>
        <begin position="379"/>
        <end position="883"/>
    </location>
</feature>
<feature type="region of interest" description="Disordered" evidence="1">
    <location>
        <begin position="1"/>
        <end position="43"/>
    </location>
</feature>
<evidence type="ECO:0000313" key="3">
    <source>
        <dbReference type="EMBL" id="KAJ3475332.1"/>
    </source>
</evidence>
<evidence type="ECO:0000256" key="1">
    <source>
        <dbReference type="SAM" id="MobiDB-lite"/>
    </source>
</evidence>
<dbReference type="AlphaFoldDB" id="A0AAD5UV16"/>
<organism evidence="3 4">
    <name type="scientific">Meripilus lineatus</name>
    <dbReference type="NCBI Taxonomy" id="2056292"/>
    <lineage>
        <taxon>Eukaryota</taxon>
        <taxon>Fungi</taxon>
        <taxon>Dikarya</taxon>
        <taxon>Basidiomycota</taxon>
        <taxon>Agaricomycotina</taxon>
        <taxon>Agaricomycetes</taxon>
        <taxon>Polyporales</taxon>
        <taxon>Meripilaceae</taxon>
        <taxon>Meripilus</taxon>
    </lineage>
</organism>
<feature type="compositionally biased region" description="Basic and acidic residues" evidence="1">
    <location>
        <begin position="28"/>
        <end position="43"/>
    </location>
</feature>
<reference evidence="3" key="1">
    <citation type="submission" date="2022-07" db="EMBL/GenBank/DDBJ databases">
        <title>Genome Sequence of Physisporinus lineatus.</title>
        <authorList>
            <person name="Buettner E."/>
        </authorList>
    </citation>
    <scope>NUCLEOTIDE SEQUENCE</scope>
    <source>
        <strain evidence="3">VT162</strain>
    </source>
</reference>
<comment type="caution">
    <text evidence="3">The sequence shown here is derived from an EMBL/GenBank/DDBJ whole genome shotgun (WGS) entry which is preliminary data.</text>
</comment>